<evidence type="ECO:0000313" key="2">
    <source>
        <dbReference type="Proteomes" id="UP001196413"/>
    </source>
</evidence>
<reference evidence="1" key="1">
    <citation type="submission" date="2021-06" db="EMBL/GenBank/DDBJ databases">
        <title>Parelaphostrongylus tenuis whole genome reference sequence.</title>
        <authorList>
            <person name="Garwood T.J."/>
            <person name="Larsen P.A."/>
            <person name="Fountain-Jones N.M."/>
            <person name="Garbe J.R."/>
            <person name="Macchietto M.G."/>
            <person name="Kania S.A."/>
            <person name="Gerhold R.W."/>
            <person name="Richards J.E."/>
            <person name="Wolf T.M."/>
        </authorList>
    </citation>
    <scope>NUCLEOTIDE SEQUENCE</scope>
    <source>
        <strain evidence="1">MNPRO001-30</strain>
        <tissue evidence="1">Meninges</tissue>
    </source>
</reference>
<gene>
    <name evidence="1" type="ORF">KIN20_036435</name>
</gene>
<protein>
    <submittedName>
        <fullName evidence="1">Uncharacterized protein</fullName>
    </submittedName>
</protein>
<proteinExistence type="predicted"/>
<accession>A0AAD5RDG7</accession>
<dbReference type="EMBL" id="JAHQIW010007362">
    <property type="protein sequence ID" value="KAJ1373901.1"/>
    <property type="molecule type" value="Genomic_DNA"/>
</dbReference>
<organism evidence="1 2">
    <name type="scientific">Parelaphostrongylus tenuis</name>
    <name type="common">Meningeal worm</name>
    <dbReference type="NCBI Taxonomy" id="148309"/>
    <lineage>
        <taxon>Eukaryota</taxon>
        <taxon>Metazoa</taxon>
        <taxon>Ecdysozoa</taxon>
        <taxon>Nematoda</taxon>
        <taxon>Chromadorea</taxon>
        <taxon>Rhabditida</taxon>
        <taxon>Rhabditina</taxon>
        <taxon>Rhabditomorpha</taxon>
        <taxon>Strongyloidea</taxon>
        <taxon>Metastrongylidae</taxon>
        <taxon>Parelaphostrongylus</taxon>
    </lineage>
</organism>
<comment type="caution">
    <text evidence="1">The sequence shown here is derived from an EMBL/GenBank/DDBJ whole genome shotgun (WGS) entry which is preliminary data.</text>
</comment>
<keyword evidence="2" id="KW-1185">Reference proteome</keyword>
<dbReference type="AlphaFoldDB" id="A0AAD5RDG7"/>
<name>A0AAD5RDG7_PARTN</name>
<sequence length="98" mass="10740">MEQPRKQSAGTMLVGAKVIAVLDRQFRMGHKAAEANEPVVQLCEKCRKGGVFQQCINLISLASISSEALVKANTKADPFTIKRLVAEELNFEHSTVVI</sequence>
<dbReference type="Proteomes" id="UP001196413">
    <property type="component" value="Unassembled WGS sequence"/>
</dbReference>
<evidence type="ECO:0000313" key="1">
    <source>
        <dbReference type="EMBL" id="KAJ1373901.1"/>
    </source>
</evidence>